<accession>A0A9P7BE65</accession>
<organism evidence="2 3">
    <name type="scientific">Pichia californica</name>
    <dbReference type="NCBI Taxonomy" id="460514"/>
    <lineage>
        <taxon>Eukaryota</taxon>
        <taxon>Fungi</taxon>
        <taxon>Dikarya</taxon>
        <taxon>Ascomycota</taxon>
        <taxon>Saccharomycotina</taxon>
        <taxon>Pichiomycetes</taxon>
        <taxon>Pichiales</taxon>
        <taxon>Pichiaceae</taxon>
        <taxon>Pichia</taxon>
    </lineage>
</organism>
<reference evidence="2" key="1">
    <citation type="submission" date="2020-11" db="EMBL/GenBank/DDBJ databases">
        <title>Kefir isolates.</title>
        <authorList>
            <person name="Marcisauskas S."/>
            <person name="Kim Y."/>
            <person name="Blasche S."/>
        </authorList>
    </citation>
    <scope>NUCLEOTIDE SEQUENCE</scope>
    <source>
        <strain evidence="2">Olga-1</strain>
    </source>
</reference>
<feature type="non-terminal residue" evidence="2">
    <location>
        <position position="62"/>
    </location>
</feature>
<evidence type="ECO:0000256" key="1">
    <source>
        <dbReference type="SAM" id="MobiDB-lite"/>
    </source>
</evidence>
<proteinExistence type="predicted"/>
<protein>
    <submittedName>
        <fullName evidence="2">Uncharacterized protein</fullName>
    </submittedName>
</protein>
<name>A0A9P7BE65_9ASCO</name>
<feature type="compositionally biased region" description="Basic and acidic residues" evidence="1">
    <location>
        <begin position="1"/>
        <end position="12"/>
    </location>
</feature>
<dbReference type="EMBL" id="PUHW01000615">
    <property type="protein sequence ID" value="KAG0686314.1"/>
    <property type="molecule type" value="Genomic_DNA"/>
</dbReference>
<comment type="caution">
    <text evidence="2">The sequence shown here is derived from an EMBL/GenBank/DDBJ whole genome shotgun (WGS) entry which is preliminary data.</text>
</comment>
<dbReference type="AlphaFoldDB" id="A0A9P7BE65"/>
<dbReference type="Proteomes" id="UP000697127">
    <property type="component" value="Unassembled WGS sequence"/>
</dbReference>
<feature type="region of interest" description="Disordered" evidence="1">
    <location>
        <begin position="1"/>
        <end position="38"/>
    </location>
</feature>
<keyword evidence="3" id="KW-1185">Reference proteome</keyword>
<gene>
    <name evidence="2" type="ORF">C6P40_004505</name>
</gene>
<evidence type="ECO:0000313" key="3">
    <source>
        <dbReference type="Proteomes" id="UP000697127"/>
    </source>
</evidence>
<evidence type="ECO:0000313" key="2">
    <source>
        <dbReference type="EMBL" id="KAG0686314.1"/>
    </source>
</evidence>
<sequence length="62" mass="6837">MDKQESSNHNDDTESVDSSPDVLKFNPLDDPENQENAGNLSRAVTHILSTDQGIERIATLAR</sequence>